<dbReference type="AlphaFoldDB" id="A0A0R3WCR6"/>
<proteinExistence type="predicted"/>
<feature type="domain" description="EF-hand" evidence="4">
    <location>
        <begin position="172"/>
        <end position="197"/>
    </location>
</feature>
<evidence type="ECO:0000256" key="2">
    <source>
        <dbReference type="ARBA" id="ARBA00022737"/>
    </source>
</evidence>
<dbReference type="PANTHER" id="PTHR23055">
    <property type="entry name" value="CALCIUM BINDING PROTEINS"/>
    <property type="match status" value="1"/>
</dbReference>
<dbReference type="Pfam" id="PF13405">
    <property type="entry name" value="EF-hand_6"/>
    <property type="match status" value="1"/>
</dbReference>
<evidence type="ECO:0000313" key="5">
    <source>
        <dbReference type="WBParaSite" id="TASK_0000851101-mRNA-1"/>
    </source>
</evidence>
<dbReference type="STRING" id="60517.A0A0R3WCR6"/>
<evidence type="ECO:0000259" key="4">
    <source>
        <dbReference type="PROSITE" id="PS50222"/>
    </source>
</evidence>
<dbReference type="InterPro" id="IPR028846">
    <property type="entry name" value="Recoverin"/>
</dbReference>
<dbReference type="InterPro" id="IPR002048">
    <property type="entry name" value="EF_hand_dom"/>
</dbReference>
<keyword evidence="1" id="KW-0479">Metal-binding</keyword>
<dbReference type="GO" id="GO:0005509">
    <property type="term" value="F:calcium ion binding"/>
    <property type="evidence" value="ECO:0007669"/>
    <property type="project" value="InterPro"/>
</dbReference>
<dbReference type="InterPro" id="IPR018247">
    <property type="entry name" value="EF_Hand_1_Ca_BS"/>
</dbReference>
<protein>
    <submittedName>
        <fullName evidence="5">EF-hand domain-containing protein</fullName>
    </submittedName>
</protein>
<dbReference type="Pfam" id="PF13202">
    <property type="entry name" value="EF-hand_5"/>
    <property type="match status" value="1"/>
</dbReference>
<accession>A0A0R3WCR6</accession>
<dbReference type="SMART" id="SM00054">
    <property type="entry name" value="EFh"/>
    <property type="match status" value="2"/>
</dbReference>
<dbReference type="WBParaSite" id="TASK_0000851101-mRNA-1">
    <property type="protein sequence ID" value="TASK_0000851101-mRNA-1"/>
    <property type="gene ID" value="TASK_0000851101"/>
</dbReference>
<name>A0A0R3WCR6_TAEAS</name>
<dbReference type="CDD" id="cd00051">
    <property type="entry name" value="EFh"/>
    <property type="match status" value="2"/>
</dbReference>
<evidence type="ECO:0000256" key="3">
    <source>
        <dbReference type="ARBA" id="ARBA00022837"/>
    </source>
</evidence>
<evidence type="ECO:0000256" key="1">
    <source>
        <dbReference type="ARBA" id="ARBA00022723"/>
    </source>
</evidence>
<dbReference type="PROSITE" id="PS00018">
    <property type="entry name" value="EF_HAND_1"/>
    <property type="match status" value="2"/>
</dbReference>
<sequence length="227" mass="26251">LHSLVARTKFSANELKHLYKAFKNVPSHSYAILTFNAFDKCSRGYITFSTSTPKWMVTFCKDFVQTLSCLLYGTREEVLNWVFDLYDFDRNGYISRQELTALIRAVHDLLGASHGSKESMEDIDEKVNWMFNTEAHRRDKACDSMLVAMSEFVAKLCALCSDIDAFACVLQQKFDIDRDGKIGRREFITICLQVSNHCLRHPSPFRIKLYWSPLKHLETLFNLAHTT</sequence>
<dbReference type="PROSITE" id="PS50222">
    <property type="entry name" value="EF_HAND_2"/>
    <property type="match status" value="2"/>
</dbReference>
<keyword evidence="2" id="KW-0677">Repeat</keyword>
<dbReference type="PANTHER" id="PTHR23055:SF167">
    <property type="entry name" value="EF-HAND DOMAIN-CONTAINING PROTEIN"/>
    <property type="match status" value="1"/>
</dbReference>
<dbReference type="Gene3D" id="1.10.238.10">
    <property type="entry name" value="EF-hand"/>
    <property type="match status" value="1"/>
</dbReference>
<dbReference type="InterPro" id="IPR011992">
    <property type="entry name" value="EF-hand-dom_pair"/>
</dbReference>
<keyword evidence="3" id="KW-0106">Calcium</keyword>
<reference evidence="5" key="1">
    <citation type="submission" date="2016-04" db="UniProtKB">
        <authorList>
            <consortium name="WormBaseParasite"/>
        </authorList>
    </citation>
    <scope>IDENTIFICATION</scope>
</reference>
<organism evidence="5">
    <name type="scientific">Taenia asiatica</name>
    <name type="common">Asian tapeworm</name>
    <dbReference type="NCBI Taxonomy" id="60517"/>
    <lineage>
        <taxon>Eukaryota</taxon>
        <taxon>Metazoa</taxon>
        <taxon>Spiralia</taxon>
        <taxon>Lophotrochozoa</taxon>
        <taxon>Platyhelminthes</taxon>
        <taxon>Cestoda</taxon>
        <taxon>Eucestoda</taxon>
        <taxon>Cyclophyllidea</taxon>
        <taxon>Taeniidae</taxon>
        <taxon>Taenia</taxon>
    </lineage>
</organism>
<dbReference type="SUPFAM" id="SSF47473">
    <property type="entry name" value="EF-hand"/>
    <property type="match status" value="1"/>
</dbReference>
<feature type="domain" description="EF-hand" evidence="4">
    <location>
        <begin position="74"/>
        <end position="109"/>
    </location>
</feature>